<feature type="compositionally biased region" description="Basic and acidic residues" evidence="1">
    <location>
        <begin position="1"/>
        <end position="12"/>
    </location>
</feature>
<accession>A0A3S1BKX4</accession>
<evidence type="ECO:0000313" key="2">
    <source>
        <dbReference type="EMBL" id="RUS86131.1"/>
    </source>
</evidence>
<feature type="compositionally biased region" description="Low complexity" evidence="1">
    <location>
        <begin position="174"/>
        <end position="198"/>
    </location>
</feature>
<comment type="caution">
    <text evidence="2">The sequence shown here is derived from an EMBL/GenBank/DDBJ whole genome shotgun (WGS) entry which is preliminary data.</text>
</comment>
<feature type="region of interest" description="Disordered" evidence="1">
    <location>
        <begin position="653"/>
        <end position="737"/>
    </location>
</feature>
<feature type="compositionally biased region" description="Polar residues" evidence="1">
    <location>
        <begin position="15"/>
        <end position="37"/>
    </location>
</feature>
<reference evidence="2 3" key="1">
    <citation type="submission" date="2019-01" db="EMBL/GenBank/DDBJ databases">
        <title>A draft genome assembly of the solar-powered sea slug Elysia chlorotica.</title>
        <authorList>
            <person name="Cai H."/>
            <person name="Li Q."/>
            <person name="Fang X."/>
            <person name="Li J."/>
            <person name="Curtis N.E."/>
            <person name="Altenburger A."/>
            <person name="Shibata T."/>
            <person name="Feng M."/>
            <person name="Maeda T."/>
            <person name="Schwartz J.A."/>
            <person name="Shigenobu S."/>
            <person name="Lundholm N."/>
            <person name="Nishiyama T."/>
            <person name="Yang H."/>
            <person name="Hasebe M."/>
            <person name="Li S."/>
            <person name="Pierce S.K."/>
            <person name="Wang J."/>
        </authorList>
    </citation>
    <scope>NUCLEOTIDE SEQUENCE [LARGE SCALE GENOMIC DNA]</scope>
    <source>
        <strain evidence="2">EC2010</strain>
        <tissue evidence="2">Whole organism of an adult</tissue>
    </source>
</reference>
<feature type="region of interest" description="Disordered" evidence="1">
    <location>
        <begin position="91"/>
        <end position="220"/>
    </location>
</feature>
<organism evidence="2 3">
    <name type="scientific">Elysia chlorotica</name>
    <name type="common">Eastern emerald elysia</name>
    <name type="synonym">Sea slug</name>
    <dbReference type="NCBI Taxonomy" id="188477"/>
    <lineage>
        <taxon>Eukaryota</taxon>
        <taxon>Metazoa</taxon>
        <taxon>Spiralia</taxon>
        <taxon>Lophotrochozoa</taxon>
        <taxon>Mollusca</taxon>
        <taxon>Gastropoda</taxon>
        <taxon>Heterobranchia</taxon>
        <taxon>Euthyneura</taxon>
        <taxon>Panpulmonata</taxon>
        <taxon>Sacoglossa</taxon>
        <taxon>Placobranchoidea</taxon>
        <taxon>Plakobranchidae</taxon>
        <taxon>Elysia</taxon>
    </lineage>
</organism>
<feature type="compositionally biased region" description="Low complexity" evidence="1">
    <location>
        <begin position="134"/>
        <end position="144"/>
    </location>
</feature>
<feature type="compositionally biased region" description="Polar residues" evidence="1">
    <location>
        <begin position="686"/>
        <end position="695"/>
    </location>
</feature>
<dbReference type="Proteomes" id="UP000271974">
    <property type="component" value="Unassembled WGS sequence"/>
</dbReference>
<feature type="compositionally biased region" description="Polar residues" evidence="1">
    <location>
        <begin position="659"/>
        <end position="673"/>
    </location>
</feature>
<feature type="compositionally biased region" description="Basic and acidic residues" evidence="1">
    <location>
        <begin position="709"/>
        <end position="721"/>
    </location>
</feature>
<evidence type="ECO:0000313" key="3">
    <source>
        <dbReference type="Proteomes" id="UP000271974"/>
    </source>
</evidence>
<evidence type="ECO:0000256" key="1">
    <source>
        <dbReference type="SAM" id="MobiDB-lite"/>
    </source>
</evidence>
<feature type="region of interest" description="Disordered" evidence="1">
    <location>
        <begin position="393"/>
        <end position="506"/>
    </location>
</feature>
<dbReference type="AlphaFoldDB" id="A0A3S1BKX4"/>
<dbReference type="STRING" id="188477.A0A3S1BKX4"/>
<feature type="compositionally biased region" description="Polar residues" evidence="1">
    <location>
        <begin position="299"/>
        <end position="329"/>
    </location>
</feature>
<name>A0A3S1BKX4_ELYCH</name>
<proteinExistence type="predicted"/>
<feature type="compositionally biased region" description="Polar residues" evidence="1">
    <location>
        <begin position="95"/>
        <end position="122"/>
    </location>
</feature>
<dbReference type="OrthoDB" id="6159468at2759"/>
<protein>
    <submittedName>
        <fullName evidence="2">Uncharacterized protein</fullName>
    </submittedName>
</protein>
<feature type="region of interest" description="Disordered" evidence="1">
    <location>
        <begin position="299"/>
        <end position="333"/>
    </location>
</feature>
<sequence>MASEHRSAHEYGDMSVSSSISHFGADQTTSSSLTAVGQDSEKLAVVNGRGDSTEVFSDQRSKSGGGGGNSGHSMLDKKALFDQAISKQHVEPSLVNDSGSFSVRSSQGNAVNGKSSFASSDQSGRDGHRKNQHHQQQQSFQHAHGSSHRAQEKQAGPEYGSMAVSKRNQPKLRGSGLSGNPSPGLSSDSDSDSDCSGSIKPKGFGTYKHVPHPPSIPPVVSYANEKDKFEMALNSKSTNKTPPFAVSGKDKFDMALINSSLNIAPSSIVSGKNEFDMALQNKAGFLEASGRDKFELALQSSTQPDLSSTTDKVNGARPQQHSKPATNSHGAGGVRADVVGLQLTEGNDLPVDEFDLTALGLDGELDQDLLDFDIDKYLDLDMEDLDEFLEKGWRPEESPQIPHSSYPVLGKITPSGDLGPLHNASHNNNNHNHHHHHLEQQQHQGVHGKPPAAPPQHPTHAWRNSPSAELRGRPIQSPSSAGVKPLPLQPSPAPSSVASAAETLGGGTVKSKKDELVDEWGFKDSRTAEMMMARAKKMKWNAERRKKLSKLDPQQRLHLFRKLEESGKIQTVRAPPARVLPRKEYFQAREDEAQRQHLERHVEERTRVHRTYEWLHTQVGDHPIASSRINPGHAPVHIVNEAGSGRQIAAKNNQENRKWSPSSDHLDSVSQAGGSRHRQDRRYSIGDSQYSSQTPSLPPIQGGSAPSNHKGERISFRDTPVEKSGGWGGGKRRGQYK</sequence>
<gene>
    <name evidence="2" type="ORF">EGW08_006079</name>
</gene>
<keyword evidence="3" id="KW-1185">Reference proteome</keyword>
<feature type="region of interest" description="Disordered" evidence="1">
    <location>
        <begin position="1"/>
        <end position="75"/>
    </location>
</feature>
<dbReference type="EMBL" id="RQTK01000149">
    <property type="protein sequence ID" value="RUS86131.1"/>
    <property type="molecule type" value="Genomic_DNA"/>
</dbReference>